<dbReference type="EMBL" id="DS028118">
    <property type="protein sequence ID" value="EEY58287.1"/>
    <property type="molecule type" value="Genomic_DNA"/>
</dbReference>
<dbReference type="OMA" id="YGICANS"/>
<dbReference type="OrthoDB" id="104954at2759"/>
<dbReference type="eggNOG" id="ENOG502T2H0">
    <property type="taxonomic scope" value="Eukaryota"/>
</dbReference>
<dbReference type="KEGG" id="pif:PITG_00933"/>
<accession>D0MS18</accession>
<dbReference type="RefSeq" id="XP_002909473.1">
    <property type="nucleotide sequence ID" value="XM_002909427.1"/>
</dbReference>
<name>D0MS18_PHYIT</name>
<dbReference type="Proteomes" id="UP000006643">
    <property type="component" value="Unassembled WGS sequence"/>
</dbReference>
<dbReference type="GeneID" id="9473025"/>
<evidence type="ECO:0000313" key="1">
    <source>
        <dbReference type="EMBL" id="EEY58287.1"/>
    </source>
</evidence>
<dbReference type="AlphaFoldDB" id="D0MS18"/>
<dbReference type="InParanoid" id="D0MS18"/>
<keyword evidence="2" id="KW-1185">Reference proteome</keyword>
<evidence type="ECO:0000313" key="2">
    <source>
        <dbReference type="Proteomes" id="UP000006643"/>
    </source>
</evidence>
<dbReference type="HOGENOM" id="CLU_1009951_0_0_1"/>
<evidence type="ECO:0008006" key="3">
    <source>
        <dbReference type="Google" id="ProtNLM"/>
    </source>
</evidence>
<reference evidence="2" key="1">
    <citation type="journal article" date="2009" name="Nature">
        <title>Genome sequence and analysis of the Irish potato famine pathogen Phytophthora infestans.</title>
        <authorList>
            <consortium name="The Broad Institute Genome Sequencing Platform"/>
            <person name="Haas B.J."/>
            <person name="Kamoun S."/>
            <person name="Zody M.C."/>
            <person name="Jiang R.H."/>
            <person name="Handsaker R.E."/>
            <person name="Cano L.M."/>
            <person name="Grabherr M."/>
            <person name="Kodira C.D."/>
            <person name="Raffaele S."/>
            <person name="Torto-Alalibo T."/>
            <person name="Bozkurt T.O."/>
            <person name="Ah-Fong A.M."/>
            <person name="Alvarado L."/>
            <person name="Anderson V.L."/>
            <person name="Armstrong M.R."/>
            <person name="Avrova A."/>
            <person name="Baxter L."/>
            <person name="Beynon J."/>
            <person name="Boevink P.C."/>
            <person name="Bollmann S.R."/>
            <person name="Bos J.I."/>
            <person name="Bulone V."/>
            <person name="Cai G."/>
            <person name="Cakir C."/>
            <person name="Carrington J.C."/>
            <person name="Chawner M."/>
            <person name="Conti L."/>
            <person name="Costanzo S."/>
            <person name="Ewan R."/>
            <person name="Fahlgren N."/>
            <person name="Fischbach M.A."/>
            <person name="Fugelstad J."/>
            <person name="Gilroy E.M."/>
            <person name="Gnerre S."/>
            <person name="Green P.J."/>
            <person name="Grenville-Briggs L.J."/>
            <person name="Griffith J."/>
            <person name="Grunwald N.J."/>
            <person name="Horn K."/>
            <person name="Horner N.R."/>
            <person name="Hu C.H."/>
            <person name="Huitema E."/>
            <person name="Jeong D.H."/>
            <person name="Jones A.M."/>
            <person name="Jones J.D."/>
            <person name="Jones R.W."/>
            <person name="Karlsson E.K."/>
            <person name="Kunjeti S.G."/>
            <person name="Lamour K."/>
            <person name="Liu Z."/>
            <person name="Ma L."/>
            <person name="Maclean D."/>
            <person name="Chibucos M.C."/>
            <person name="McDonald H."/>
            <person name="McWalters J."/>
            <person name="Meijer H.J."/>
            <person name="Morgan W."/>
            <person name="Morris P.F."/>
            <person name="Munro C.A."/>
            <person name="O'Neill K."/>
            <person name="Ospina-Giraldo M."/>
            <person name="Pinzon A."/>
            <person name="Pritchard L."/>
            <person name="Ramsahoye B."/>
            <person name="Ren Q."/>
            <person name="Restrepo S."/>
            <person name="Roy S."/>
            <person name="Sadanandom A."/>
            <person name="Savidor A."/>
            <person name="Schornack S."/>
            <person name="Schwartz D.C."/>
            <person name="Schumann U.D."/>
            <person name="Schwessinger B."/>
            <person name="Seyer L."/>
            <person name="Sharpe T."/>
            <person name="Silvar C."/>
            <person name="Song J."/>
            <person name="Studholme D.J."/>
            <person name="Sykes S."/>
            <person name="Thines M."/>
            <person name="van de Vondervoort P.J."/>
            <person name="Phuntumart V."/>
            <person name="Wawra S."/>
            <person name="Weide R."/>
            <person name="Win J."/>
            <person name="Young C."/>
            <person name="Zhou S."/>
            <person name="Fry W."/>
            <person name="Meyers B.C."/>
            <person name="van West P."/>
            <person name="Ristaino J."/>
            <person name="Govers F."/>
            <person name="Birch P.R."/>
            <person name="Whisson S.C."/>
            <person name="Judelson H.S."/>
            <person name="Nusbaum C."/>
        </authorList>
    </citation>
    <scope>NUCLEOTIDE SEQUENCE [LARGE SCALE GENOMIC DNA]</scope>
    <source>
        <strain evidence="2">T30-4</strain>
    </source>
</reference>
<dbReference type="VEuPathDB" id="FungiDB:PITG_00933"/>
<proteinExistence type="predicted"/>
<gene>
    <name evidence="1" type="ORF">PITG_00933</name>
</gene>
<organism evidence="1 2">
    <name type="scientific">Phytophthora infestans (strain T30-4)</name>
    <name type="common">Potato late blight agent</name>
    <dbReference type="NCBI Taxonomy" id="403677"/>
    <lineage>
        <taxon>Eukaryota</taxon>
        <taxon>Sar</taxon>
        <taxon>Stramenopiles</taxon>
        <taxon>Oomycota</taxon>
        <taxon>Peronosporomycetes</taxon>
        <taxon>Peronosporales</taxon>
        <taxon>Peronosporaceae</taxon>
        <taxon>Phytophthora</taxon>
    </lineage>
</organism>
<sequence>MAEDRLHVLDIGVSVEASARIKPPIQDGDSQLISVCHKNHVIAIANGRFVDLYGICANSLHPFTFLHQISIAVATCVSFPVPGFLLVGAFVETREPPASVQVYFSFVEPVVGADGRCIRSLQSFRHDMTPDAGSVLVLFEDSKVFGVLSWKERFSDRQVCLAQIKQQTGSLVIAQCSQDGRYAVLGDAGGRLSQQLVGKRLELKACSRSGVISRDNPLERVRVAHTLASSGMDCAYTSLRWWMCSIQDQQKQFILAGKQDGSLNVRGCKLLYRKKM</sequence>
<protein>
    <recommendedName>
        <fullName evidence="3">Cleavage/polyadenylation specificity factor A subunit N-terminal domain-containing protein</fullName>
    </recommendedName>
</protein>